<dbReference type="Proteomes" id="UP000272025">
    <property type="component" value="Unassembled WGS sequence"/>
</dbReference>
<dbReference type="SUPFAM" id="SSF50985">
    <property type="entry name" value="RCC1/BLIP-II"/>
    <property type="match status" value="1"/>
</dbReference>
<dbReference type="EMBL" id="ML119060">
    <property type="protein sequence ID" value="ROT35824.1"/>
    <property type="molecule type" value="Genomic_DNA"/>
</dbReference>
<dbReference type="STRING" id="1314773.A0A3N2PN23"/>
<evidence type="ECO:0000256" key="1">
    <source>
        <dbReference type="PROSITE-ProRule" id="PRU00235"/>
    </source>
</evidence>
<organism evidence="3 4">
    <name type="scientific">Sodiomyces alkalinus (strain CBS 110278 / VKM F-3762 / F11)</name>
    <name type="common">Alkaliphilic filamentous fungus</name>
    <dbReference type="NCBI Taxonomy" id="1314773"/>
    <lineage>
        <taxon>Eukaryota</taxon>
        <taxon>Fungi</taxon>
        <taxon>Dikarya</taxon>
        <taxon>Ascomycota</taxon>
        <taxon>Pezizomycotina</taxon>
        <taxon>Sordariomycetes</taxon>
        <taxon>Hypocreomycetidae</taxon>
        <taxon>Glomerellales</taxon>
        <taxon>Plectosphaerellaceae</taxon>
        <taxon>Sodiomyces</taxon>
    </lineage>
</organism>
<proteinExistence type="predicted"/>
<dbReference type="Pfam" id="PF13540">
    <property type="entry name" value="RCC1_2"/>
    <property type="match status" value="1"/>
</dbReference>
<dbReference type="PANTHER" id="PTHR47563:SF1">
    <property type="entry name" value="PROTEIN FMP25, MITOCHONDRIAL"/>
    <property type="match status" value="1"/>
</dbReference>
<dbReference type="OrthoDB" id="10256179at2759"/>
<feature type="repeat" description="RCC1" evidence="1">
    <location>
        <begin position="356"/>
        <end position="417"/>
    </location>
</feature>
<dbReference type="PRINTS" id="PR00633">
    <property type="entry name" value="RCCNDNSATION"/>
</dbReference>
<dbReference type="GO" id="GO:0005743">
    <property type="term" value="C:mitochondrial inner membrane"/>
    <property type="evidence" value="ECO:0007669"/>
    <property type="project" value="TreeGrafter"/>
</dbReference>
<sequence length="603" mass="64266">MRAYRTALRQARAPGLKSNTTRRVPQQCSHYSNYSRGSVPPSSPPPSPPPSGKAAKVAGLLGVFAVSAAAVYYYPTLFPATEAPKSADVGPQKARIEFEKAELPTSKDDVGSQHNQVRESWEHPGVYAWGSNTGKVIDPTSKEAYVKLPRRIPYFDGQLLRDIKLTQGFGAAVTEKGDVVQWGLGCCKDDPSPVETLKGKDITKITVSDDRIVALSSNGSVYAIPAERVDQNPGAKLEPQAQKSSWVPFLGSAMNVLGPSVRDLTPGGLGRGEKVIDISSGLQHCLLLTSKGRVFSAASSTSHFPSQGQMGIPGLTWTTRPKGPFDQPHEIFNLKDHNIVKIATGDLHSVVLDGDGRIFTFGDNTFGQLGFHPETRAHSIDVPAPVAVSRLYTNTGLVPKVTSIAAGGLTTFFTVDASQPASQTTNKELAPSRRMPGVTADTWACGNGLYGSLGTGRWTHVSSAPAKIKALSSLFEFDEASNQMAPIRLAGMTVGTTHAAATLDNATRAETASGKTASDTNWGADVLFWGGNEHYQLGTGKRANVNTPTYIAAPGTAGSDVFHRFQLTPRQSVRVGEQGKGKKVSLEQKVECGRYVSCVYSAA</sequence>
<feature type="repeat" description="RCC1" evidence="1">
    <location>
        <begin position="292"/>
        <end position="355"/>
    </location>
</feature>
<dbReference type="Pfam" id="PF00415">
    <property type="entry name" value="RCC1"/>
    <property type="match status" value="1"/>
</dbReference>
<dbReference type="InterPro" id="IPR009091">
    <property type="entry name" value="RCC1/BLIP-II"/>
</dbReference>
<accession>A0A3N2PN23</accession>
<dbReference type="PROSITE" id="PS50012">
    <property type="entry name" value="RCC1_3"/>
    <property type="match status" value="2"/>
</dbReference>
<dbReference type="PANTHER" id="PTHR47563">
    <property type="entry name" value="PROTEIN FMP25, MITOCHONDRIAL"/>
    <property type="match status" value="1"/>
</dbReference>
<evidence type="ECO:0000256" key="2">
    <source>
        <dbReference type="SAM" id="MobiDB-lite"/>
    </source>
</evidence>
<feature type="region of interest" description="Disordered" evidence="2">
    <location>
        <begin position="1"/>
        <end position="53"/>
    </location>
</feature>
<gene>
    <name evidence="3" type="ORF">SODALDRAFT_328217</name>
</gene>
<reference evidence="3 4" key="1">
    <citation type="journal article" date="2018" name="Mol. Ecol.">
        <title>The obligate alkalophilic soda-lake fungus Sodiomyces alkalinus has shifted to a protein diet.</title>
        <authorList>
            <person name="Grum-Grzhimaylo A.A."/>
            <person name="Falkoski D.L."/>
            <person name="van den Heuvel J."/>
            <person name="Valero-Jimenez C.A."/>
            <person name="Min B."/>
            <person name="Choi I.G."/>
            <person name="Lipzen A."/>
            <person name="Daum C.G."/>
            <person name="Aanen D.K."/>
            <person name="Tsang A."/>
            <person name="Henrissat B."/>
            <person name="Bilanenko E.N."/>
            <person name="de Vries R.P."/>
            <person name="van Kan J.A.L."/>
            <person name="Grigoriev I.V."/>
            <person name="Debets A.J.M."/>
        </authorList>
    </citation>
    <scope>NUCLEOTIDE SEQUENCE [LARGE SCALE GENOMIC DNA]</scope>
    <source>
        <strain evidence="3 4">F11</strain>
    </source>
</reference>
<dbReference type="PROSITE" id="PS00626">
    <property type="entry name" value="RCC1_2"/>
    <property type="match status" value="1"/>
</dbReference>
<name>A0A3N2PN23_SODAK</name>
<dbReference type="InterPro" id="IPR000408">
    <property type="entry name" value="Reg_chr_condens"/>
</dbReference>
<evidence type="ECO:0000313" key="4">
    <source>
        <dbReference type="Proteomes" id="UP000272025"/>
    </source>
</evidence>
<protein>
    <submittedName>
        <fullName evidence="3">RCC1/BLIP-II</fullName>
    </submittedName>
</protein>
<feature type="compositionally biased region" description="Polar residues" evidence="2">
    <location>
        <begin position="17"/>
        <end position="36"/>
    </location>
</feature>
<dbReference type="RefSeq" id="XP_028463630.1">
    <property type="nucleotide sequence ID" value="XM_028610632.1"/>
</dbReference>
<dbReference type="GeneID" id="39579110"/>
<dbReference type="Gene3D" id="2.130.10.30">
    <property type="entry name" value="Regulator of chromosome condensation 1/beta-lactamase-inhibitor protein II"/>
    <property type="match status" value="2"/>
</dbReference>
<dbReference type="AlphaFoldDB" id="A0A3N2PN23"/>
<feature type="compositionally biased region" description="Pro residues" evidence="2">
    <location>
        <begin position="41"/>
        <end position="51"/>
    </location>
</feature>
<evidence type="ECO:0000313" key="3">
    <source>
        <dbReference type="EMBL" id="ROT35824.1"/>
    </source>
</evidence>
<dbReference type="GO" id="GO:0034551">
    <property type="term" value="P:mitochondrial respiratory chain complex III assembly"/>
    <property type="evidence" value="ECO:0007669"/>
    <property type="project" value="TreeGrafter"/>
</dbReference>
<keyword evidence="4" id="KW-1185">Reference proteome</keyword>
<dbReference type="InterPro" id="IPR053245">
    <property type="entry name" value="MitoProcess-Associated"/>
</dbReference>